<evidence type="ECO:0000313" key="2">
    <source>
        <dbReference type="Proteomes" id="UP000561726"/>
    </source>
</evidence>
<dbReference type="RefSeq" id="WP_152602308.1">
    <property type="nucleotide sequence ID" value="NZ_JACHBQ010000001.1"/>
</dbReference>
<reference evidence="1 2" key="1">
    <citation type="submission" date="2020-08" db="EMBL/GenBank/DDBJ databases">
        <title>Sequencing the genomes of 1000 actinobacteria strains.</title>
        <authorList>
            <person name="Klenk H.-P."/>
        </authorList>
    </citation>
    <scope>NUCLEOTIDE SEQUENCE [LARGE SCALE GENOMIC DNA]</scope>
    <source>
        <strain evidence="1 2">DSM 21065</strain>
    </source>
</reference>
<protein>
    <submittedName>
        <fullName evidence="1">Uncharacterized protein</fullName>
    </submittedName>
</protein>
<sequence length="138" mass="14509">MLPVFGELVLNPEWSRGAGDGQLAGTDDQELQGVMAAAEPLECDWASANGGSGVGLSTDVASVSPEVSVTIEARLRAVGANCYGELAGLRCVMSGSNDGDIWGESHFLRDSLWLATKYVNFAPANYTENVVANLWGSQ</sequence>
<name>A0A7W8ZXQ6_9MICO</name>
<gene>
    <name evidence="1" type="ORF">BJ997_002686</name>
</gene>
<dbReference type="EMBL" id="JACHBQ010000001">
    <property type="protein sequence ID" value="MBB5642138.1"/>
    <property type="molecule type" value="Genomic_DNA"/>
</dbReference>
<accession>A0A7W8ZXQ6</accession>
<organism evidence="1 2">
    <name type="scientific">Cryobacterium roopkundense</name>
    <dbReference type="NCBI Taxonomy" id="1001240"/>
    <lineage>
        <taxon>Bacteria</taxon>
        <taxon>Bacillati</taxon>
        <taxon>Actinomycetota</taxon>
        <taxon>Actinomycetes</taxon>
        <taxon>Micrococcales</taxon>
        <taxon>Microbacteriaceae</taxon>
        <taxon>Cryobacterium</taxon>
    </lineage>
</organism>
<proteinExistence type="predicted"/>
<comment type="caution">
    <text evidence="1">The sequence shown here is derived from an EMBL/GenBank/DDBJ whole genome shotgun (WGS) entry which is preliminary data.</text>
</comment>
<dbReference type="AlphaFoldDB" id="A0A7W8ZXQ6"/>
<dbReference type="OrthoDB" id="5108077at2"/>
<dbReference type="Proteomes" id="UP000561726">
    <property type="component" value="Unassembled WGS sequence"/>
</dbReference>
<evidence type="ECO:0000313" key="1">
    <source>
        <dbReference type="EMBL" id="MBB5642138.1"/>
    </source>
</evidence>